<sequence length="623" mass="68726">MNPRLVFLKNEAGEAEGLNDPGIETFRDSPYSSVARETGQNTRDVRADTSKPVRMAFRKIDVPTSEFPDIESYRAAVKTCLDLAKRSSDTKELSFFRQARRVLEKDTIAVLEISDYNTHGLRGPCTDGTPFHALVKATGVSAKDMETSGGSFGIGKNAVYAASDLQTAFYSTVYTENGSSRFLCQGKTRFRSFVAGDGTAHRSIGYWGDPQGFQPIGDPADVPGWMRRDEVGTSIFSIAMRDANDWEAELIASILMNFFAAIHREDMEFEVGSETINARTLLYKFDEPRIQRAAERTGNKEDFDFARNLYDCLREGEDIYSLDFDVAGAGKFKIRLGVKAGLPRRIAFIRNGMFITDSLGSFGDKLQRFPMFREFAAIVEPAGEKESVWLKSLENPRHDQLSPDRLTNPDDREAARTAGRALAKAVREQIRSKAKSEAGAETDLDELSEFFANEEKAEPDEKGDRDPYSFKVKKQVRVKKARKTKPPASNQSGDRGGGSQEGENEETGGRGGTGAGEGDGTGGSGKRSVRVAMPLLNPRTLIPDSSNLAKRIIKFTPEKSGPALLQFEALGLNRSEPLSVKDGQPSVVCEAGKRMEVEVEFDAAYTGPIEIISWQEENKNEAQ</sequence>
<feature type="compositionally biased region" description="Gly residues" evidence="1">
    <location>
        <begin position="509"/>
        <end position="525"/>
    </location>
</feature>
<organism evidence="2 3">
    <name type="scientific">Altererythrobacter rubellus</name>
    <dbReference type="NCBI Taxonomy" id="2173831"/>
    <lineage>
        <taxon>Bacteria</taxon>
        <taxon>Pseudomonadati</taxon>
        <taxon>Pseudomonadota</taxon>
        <taxon>Alphaproteobacteria</taxon>
        <taxon>Sphingomonadales</taxon>
        <taxon>Erythrobacteraceae</taxon>
        <taxon>Altererythrobacter</taxon>
    </lineage>
</organism>
<dbReference type="KEGG" id="arue:QQX03_11105"/>
<accession>A0A9Y2B9G3</accession>
<dbReference type="AlphaFoldDB" id="A0A9Y2B9G3"/>
<name>A0A9Y2B9G3_9SPHN</name>
<feature type="region of interest" description="Disordered" evidence="1">
    <location>
        <begin position="452"/>
        <end position="531"/>
    </location>
</feature>
<evidence type="ECO:0000256" key="1">
    <source>
        <dbReference type="SAM" id="MobiDB-lite"/>
    </source>
</evidence>
<dbReference type="RefSeq" id="WP_285975780.1">
    <property type="nucleotide sequence ID" value="NZ_CP127221.1"/>
</dbReference>
<proteinExistence type="predicted"/>
<reference evidence="2 3" key="1">
    <citation type="submission" date="2023-06" db="EMBL/GenBank/DDBJ databases">
        <title>Altererythrobacter rubellus NBRC 112769 genome.</title>
        <authorList>
            <person name="Zhang K."/>
        </authorList>
    </citation>
    <scope>NUCLEOTIDE SEQUENCE [LARGE SCALE GENOMIC DNA]</scope>
    <source>
        <strain evidence="2 3">NBRC 112769</strain>
    </source>
</reference>
<feature type="region of interest" description="Disordered" evidence="1">
    <location>
        <begin position="394"/>
        <end position="423"/>
    </location>
</feature>
<feature type="compositionally biased region" description="Basic and acidic residues" evidence="1">
    <location>
        <begin position="453"/>
        <end position="468"/>
    </location>
</feature>
<evidence type="ECO:0000313" key="2">
    <source>
        <dbReference type="EMBL" id="WIW95465.1"/>
    </source>
</evidence>
<dbReference type="Proteomes" id="UP001231445">
    <property type="component" value="Chromosome"/>
</dbReference>
<protein>
    <submittedName>
        <fullName evidence="2">Uncharacterized protein</fullName>
    </submittedName>
</protein>
<feature type="compositionally biased region" description="Basic and acidic residues" evidence="1">
    <location>
        <begin position="394"/>
        <end position="415"/>
    </location>
</feature>
<keyword evidence="3" id="KW-1185">Reference proteome</keyword>
<feature type="compositionally biased region" description="Basic residues" evidence="1">
    <location>
        <begin position="471"/>
        <end position="485"/>
    </location>
</feature>
<gene>
    <name evidence="2" type="ORF">QQX03_11105</name>
</gene>
<dbReference type="EMBL" id="CP127221">
    <property type="protein sequence ID" value="WIW95465.1"/>
    <property type="molecule type" value="Genomic_DNA"/>
</dbReference>
<evidence type="ECO:0000313" key="3">
    <source>
        <dbReference type="Proteomes" id="UP001231445"/>
    </source>
</evidence>